<keyword evidence="13 17" id="KW-0472">Membrane</keyword>
<sequence length="839" mass="92078">MTDHTENMHPSENVDLQRRPSIANNSERMGDEGEKIDLSALLRSLKRHWRLPLELAGVGAVLAILITLFSVPVFESSGSVYLGNAEKDQAAVSAATEGLSLVPGLVQAPNLETQVQIMQSRQVVERAIVRSGVNVSILNPDQSPVVHFWYWLVSGHSFNIYEHQKTGLRATLAEAVNPDIYGKSLDLKFTKDGHYQIFDDKNLILNGVLDEPAVSPNLRIIIKPDAQGFIPGNNSIYHLTVSSPLAVYKEFAGNISVSQDSKDNGGTPTLSYLIYLSFKNPNPYVSQRFLNSLMLSYLEQTHAWATGQASSTYDYLNGQLEKVRTALATADGKLARYQSHSGLLSVTSNAQAMITQMTNYESQRNALDLKLKNLQQVSSELSGKGGSHVDSYLVTSLNDSVLNSLSDKLVTAQNRKASLATMYTDRAPEIQQLDKEIASIRSAISSVIHNQEVQTQQQLKSLDGAIEQYKGKMGQYPREALQVLSLTRSTEVLGKLYMFLLEKQKEAAISRASTITKNRILDTALVHSVPVSPKASKAVLIGAFLGLLLGLAVVFARFLLHKGFHSDEGILSRYPSIPLFGKLPEYEAFQSVGDSAKIKPIVPSDPRSTYGEALRLLRGKLYLDSGAGNAGKVLMFSSAFQGDGKTTVVSQLAVALAKDGKRALLIDADLRHPQLHSAFDCKQSPGLAEYLAGNAKLEDCTRVMTRFDVPLTCLPSGQTPDSPVELIGKERFAELIDKARSEYDYVLIDTPPFPVLSDGLIIARLVDRLVSVIRVGETPRSAFKEHMQGVAEIGCPQALLINGAPTSQGGVYHYHPRSSVRLDLENRVRSFISQFQRKR</sequence>
<gene>
    <name evidence="21" type="ORF">A6P07_17275</name>
</gene>
<dbReference type="InterPro" id="IPR005702">
    <property type="entry name" value="Wzc-like_C"/>
</dbReference>
<keyword evidence="14" id="KW-0829">Tyrosine-protein kinase</keyword>
<dbReference type="PANTHER" id="PTHR32309:SF13">
    <property type="entry name" value="FERRIC ENTEROBACTIN TRANSPORT PROTEIN FEPE"/>
    <property type="match status" value="1"/>
</dbReference>
<keyword evidence="6" id="KW-0997">Cell inner membrane</keyword>
<dbReference type="RefSeq" id="WP_024895433.1">
    <property type="nucleotide sequence ID" value="NZ_LWRZ01000318.1"/>
</dbReference>
<evidence type="ECO:0000256" key="2">
    <source>
        <dbReference type="ARBA" id="ARBA00007316"/>
    </source>
</evidence>
<evidence type="ECO:0000313" key="21">
    <source>
        <dbReference type="EMBL" id="OCX69072.1"/>
    </source>
</evidence>
<comment type="similarity">
    <text evidence="2">Belongs to the CpsD/CapB family.</text>
</comment>
<feature type="region of interest" description="Disordered" evidence="16">
    <location>
        <begin position="1"/>
        <end position="30"/>
    </location>
</feature>
<name>A0A1C2HZA7_ACITH</name>
<feature type="domain" description="AAA" evidence="19">
    <location>
        <begin position="635"/>
        <end position="753"/>
    </location>
</feature>
<dbReference type="eggNOG" id="COG3206">
    <property type="taxonomic scope" value="Bacteria"/>
</dbReference>
<comment type="similarity">
    <text evidence="3">Belongs to the etk/wzc family.</text>
</comment>
<dbReference type="SUPFAM" id="SSF52540">
    <property type="entry name" value="P-loop containing nucleoside triphosphate hydrolases"/>
    <property type="match status" value="1"/>
</dbReference>
<evidence type="ECO:0000256" key="13">
    <source>
        <dbReference type="ARBA" id="ARBA00023136"/>
    </source>
</evidence>
<keyword evidence="9" id="KW-0547">Nucleotide-binding</keyword>
<evidence type="ECO:0000256" key="8">
    <source>
        <dbReference type="ARBA" id="ARBA00022692"/>
    </source>
</evidence>
<feature type="transmembrane region" description="Helical" evidence="17">
    <location>
        <begin position="538"/>
        <end position="560"/>
    </location>
</feature>
<evidence type="ECO:0000256" key="10">
    <source>
        <dbReference type="ARBA" id="ARBA00022777"/>
    </source>
</evidence>
<dbReference type="Proteomes" id="UP000094893">
    <property type="component" value="Unassembled WGS sequence"/>
</dbReference>
<dbReference type="STRING" id="930.GCA_002079865_02690"/>
<dbReference type="InterPro" id="IPR050445">
    <property type="entry name" value="Bact_polysacc_biosynth/exp"/>
</dbReference>
<accession>A0A1C2HZA7</accession>
<dbReference type="Pfam" id="PF13807">
    <property type="entry name" value="GNVR"/>
    <property type="match status" value="1"/>
</dbReference>
<proteinExistence type="inferred from homology"/>
<evidence type="ECO:0000256" key="15">
    <source>
        <dbReference type="ARBA" id="ARBA00051245"/>
    </source>
</evidence>
<dbReference type="Gene3D" id="3.40.50.300">
    <property type="entry name" value="P-loop containing nucleotide triphosphate hydrolases"/>
    <property type="match status" value="1"/>
</dbReference>
<dbReference type="InterPro" id="IPR027417">
    <property type="entry name" value="P-loop_NTPase"/>
</dbReference>
<evidence type="ECO:0000256" key="4">
    <source>
        <dbReference type="ARBA" id="ARBA00011903"/>
    </source>
</evidence>
<comment type="catalytic activity">
    <reaction evidence="15">
        <text>L-tyrosyl-[protein] + ATP = O-phospho-L-tyrosyl-[protein] + ADP + H(+)</text>
        <dbReference type="Rhea" id="RHEA:10596"/>
        <dbReference type="Rhea" id="RHEA-COMP:10136"/>
        <dbReference type="Rhea" id="RHEA-COMP:20101"/>
        <dbReference type="ChEBI" id="CHEBI:15378"/>
        <dbReference type="ChEBI" id="CHEBI:30616"/>
        <dbReference type="ChEBI" id="CHEBI:46858"/>
        <dbReference type="ChEBI" id="CHEBI:61978"/>
        <dbReference type="ChEBI" id="CHEBI:456216"/>
        <dbReference type="EC" id="2.7.10.2"/>
    </reaction>
</comment>
<dbReference type="eggNOG" id="COG0489">
    <property type="taxonomic scope" value="Bacteria"/>
</dbReference>
<dbReference type="AlphaFoldDB" id="A0A1C2HZA7"/>
<evidence type="ECO:0000256" key="14">
    <source>
        <dbReference type="ARBA" id="ARBA00023137"/>
    </source>
</evidence>
<evidence type="ECO:0000256" key="6">
    <source>
        <dbReference type="ARBA" id="ARBA00022519"/>
    </source>
</evidence>
<evidence type="ECO:0000256" key="3">
    <source>
        <dbReference type="ARBA" id="ARBA00008883"/>
    </source>
</evidence>
<evidence type="ECO:0000256" key="9">
    <source>
        <dbReference type="ARBA" id="ARBA00022741"/>
    </source>
</evidence>
<comment type="subcellular location">
    <subcellularLocation>
        <location evidence="1">Cell inner membrane</location>
        <topology evidence="1">Multi-pass membrane protein</topology>
    </subcellularLocation>
</comment>
<dbReference type="NCBIfam" id="TIGR01007">
    <property type="entry name" value="eps_fam"/>
    <property type="match status" value="1"/>
</dbReference>
<feature type="domain" description="Tyrosine-protein kinase G-rich" evidence="20">
    <location>
        <begin position="482"/>
        <end position="557"/>
    </location>
</feature>
<feature type="transmembrane region" description="Helical" evidence="17">
    <location>
        <begin position="53"/>
        <end position="74"/>
    </location>
</feature>
<feature type="domain" description="Polysaccharide chain length determinant N-terminal" evidence="18">
    <location>
        <begin position="34"/>
        <end position="128"/>
    </location>
</feature>
<dbReference type="GO" id="GO:0004715">
    <property type="term" value="F:non-membrane spanning protein tyrosine kinase activity"/>
    <property type="evidence" value="ECO:0007669"/>
    <property type="project" value="UniProtKB-EC"/>
</dbReference>
<evidence type="ECO:0000256" key="16">
    <source>
        <dbReference type="SAM" id="MobiDB-lite"/>
    </source>
</evidence>
<dbReference type="Pfam" id="PF02706">
    <property type="entry name" value="Wzz"/>
    <property type="match status" value="1"/>
</dbReference>
<evidence type="ECO:0000256" key="12">
    <source>
        <dbReference type="ARBA" id="ARBA00022989"/>
    </source>
</evidence>
<keyword evidence="5" id="KW-1003">Cell membrane</keyword>
<dbReference type="GO" id="GO:0005886">
    <property type="term" value="C:plasma membrane"/>
    <property type="evidence" value="ECO:0007669"/>
    <property type="project" value="UniProtKB-SubCell"/>
</dbReference>
<dbReference type="Pfam" id="PF13614">
    <property type="entry name" value="AAA_31"/>
    <property type="match status" value="1"/>
</dbReference>
<dbReference type="EMBL" id="LWSA01000266">
    <property type="protein sequence ID" value="OCX69072.1"/>
    <property type="molecule type" value="Genomic_DNA"/>
</dbReference>
<evidence type="ECO:0000256" key="11">
    <source>
        <dbReference type="ARBA" id="ARBA00022840"/>
    </source>
</evidence>
<dbReference type="CDD" id="cd05387">
    <property type="entry name" value="BY-kinase"/>
    <property type="match status" value="1"/>
</dbReference>
<evidence type="ECO:0000259" key="19">
    <source>
        <dbReference type="Pfam" id="PF13614"/>
    </source>
</evidence>
<evidence type="ECO:0000259" key="20">
    <source>
        <dbReference type="Pfam" id="PF13807"/>
    </source>
</evidence>
<keyword evidence="11" id="KW-0067">ATP-binding</keyword>
<evidence type="ECO:0000259" key="18">
    <source>
        <dbReference type="Pfam" id="PF02706"/>
    </source>
</evidence>
<keyword evidence="12 17" id="KW-1133">Transmembrane helix</keyword>
<organism evidence="21 22">
    <name type="scientific">Acidithiobacillus thiooxidans</name>
    <name type="common">Thiobacillus thiooxidans</name>
    <dbReference type="NCBI Taxonomy" id="930"/>
    <lineage>
        <taxon>Bacteria</taxon>
        <taxon>Pseudomonadati</taxon>
        <taxon>Pseudomonadota</taxon>
        <taxon>Acidithiobacillia</taxon>
        <taxon>Acidithiobacillales</taxon>
        <taxon>Acidithiobacillaceae</taxon>
        <taxon>Acidithiobacillus</taxon>
    </lineage>
</organism>
<dbReference type="InterPro" id="IPR025669">
    <property type="entry name" value="AAA_dom"/>
</dbReference>
<evidence type="ECO:0000256" key="17">
    <source>
        <dbReference type="SAM" id="Phobius"/>
    </source>
</evidence>
<protein>
    <recommendedName>
        <fullName evidence="4">non-specific protein-tyrosine kinase</fullName>
        <ecNumber evidence="4">2.7.10.2</ecNumber>
    </recommendedName>
</protein>
<dbReference type="EC" id="2.7.10.2" evidence="4"/>
<dbReference type="InterPro" id="IPR032807">
    <property type="entry name" value="GNVR"/>
</dbReference>
<evidence type="ECO:0000313" key="22">
    <source>
        <dbReference type="Proteomes" id="UP000094893"/>
    </source>
</evidence>
<reference evidence="21 22" key="1">
    <citation type="journal article" date="2016" name="Int. J. Mol. Sci.">
        <title>Comparative genomics of the extreme acidophile Acidithiobacillus thiooxidans reveals intraspecific divergence and niche adaptation.</title>
        <authorList>
            <person name="Zhang X."/>
            <person name="Feng X."/>
            <person name="Tao J."/>
            <person name="Ma L."/>
            <person name="Xiao Y."/>
            <person name="Liang Y."/>
            <person name="Liu X."/>
            <person name="Yin H."/>
        </authorList>
    </citation>
    <scope>NUCLEOTIDE SEQUENCE [LARGE SCALE GENOMIC DNA]</scope>
    <source>
        <strain evidence="21 22">A02</strain>
    </source>
</reference>
<dbReference type="GO" id="GO:0005524">
    <property type="term" value="F:ATP binding"/>
    <property type="evidence" value="ECO:0007669"/>
    <property type="project" value="UniProtKB-KW"/>
</dbReference>
<dbReference type="InterPro" id="IPR003856">
    <property type="entry name" value="LPS_length_determ_N"/>
</dbReference>
<comment type="caution">
    <text evidence="21">The sequence shown here is derived from an EMBL/GenBank/DDBJ whole genome shotgun (WGS) entry which is preliminary data.</text>
</comment>
<keyword evidence="7" id="KW-0808">Transferase</keyword>
<evidence type="ECO:0000256" key="7">
    <source>
        <dbReference type="ARBA" id="ARBA00022679"/>
    </source>
</evidence>
<keyword evidence="10" id="KW-0418">Kinase</keyword>
<evidence type="ECO:0000256" key="5">
    <source>
        <dbReference type="ARBA" id="ARBA00022475"/>
    </source>
</evidence>
<dbReference type="PANTHER" id="PTHR32309">
    <property type="entry name" value="TYROSINE-PROTEIN KINASE"/>
    <property type="match status" value="1"/>
</dbReference>
<keyword evidence="8 17" id="KW-0812">Transmembrane</keyword>
<evidence type="ECO:0000256" key="1">
    <source>
        <dbReference type="ARBA" id="ARBA00004429"/>
    </source>
</evidence>